<dbReference type="GO" id="GO:0007018">
    <property type="term" value="P:microtubule-based movement"/>
    <property type="evidence" value="ECO:0007669"/>
    <property type="project" value="InterPro"/>
</dbReference>
<dbReference type="EMBL" id="JABSTU010006488">
    <property type="protein sequence ID" value="KAH7932614.1"/>
    <property type="molecule type" value="Genomic_DNA"/>
</dbReference>
<evidence type="ECO:0000256" key="3">
    <source>
        <dbReference type="PROSITE-ProRule" id="PRU00283"/>
    </source>
</evidence>
<keyword evidence="4" id="KW-0175">Coiled coil</keyword>
<feature type="compositionally biased region" description="Basic and acidic residues" evidence="5">
    <location>
        <begin position="109"/>
        <end position="130"/>
    </location>
</feature>
<feature type="domain" description="Kinesin motor" evidence="6">
    <location>
        <begin position="1"/>
        <end position="27"/>
    </location>
</feature>
<feature type="coiled-coil region" evidence="4">
    <location>
        <begin position="49"/>
        <end position="90"/>
    </location>
</feature>
<dbReference type="GO" id="GO:0003777">
    <property type="term" value="F:microtubule motor activity"/>
    <property type="evidence" value="ECO:0007669"/>
    <property type="project" value="InterPro"/>
</dbReference>
<evidence type="ECO:0000256" key="2">
    <source>
        <dbReference type="ARBA" id="ARBA00022840"/>
    </source>
</evidence>
<keyword evidence="1" id="KW-0547">Nucleotide-binding</keyword>
<keyword evidence="2" id="KW-0067">ATP-binding</keyword>
<dbReference type="InterPro" id="IPR027417">
    <property type="entry name" value="P-loop_NTPase"/>
</dbReference>
<dbReference type="SUPFAM" id="SSF52540">
    <property type="entry name" value="P-loop containing nucleoside triphosphate hydrolases"/>
    <property type="match status" value="1"/>
</dbReference>
<dbReference type="GO" id="GO:0008017">
    <property type="term" value="F:microtubule binding"/>
    <property type="evidence" value="ECO:0007669"/>
    <property type="project" value="InterPro"/>
</dbReference>
<proteinExistence type="inferred from homology"/>
<name>A0A9J6CV77_RHIMP</name>
<gene>
    <name evidence="7" type="ORF">HPB51_029202</name>
</gene>
<feature type="region of interest" description="Disordered" evidence="5">
    <location>
        <begin position="98"/>
        <end position="149"/>
    </location>
</feature>
<comment type="caution">
    <text evidence="3">Lacks conserved residue(s) required for the propagation of feature annotation.</text>
</comment>
<evidence type="ECO:0000256" key="4">
    <source>
        <dbReference type="SAM" id="Coils"/>
    </source>
</evidence>
<reference evidence="7" key="1">
    <citation type="journal article" date="2020" name="Cell">
        <title>Large-Scale Comparative Analyses of Tick Genomes Elucidate Their Genetic Diversity and Vector Capacities.</title>
        <authorList>
            <consortium name="Tick Genome and Microbiome Consortium (TIGMIC)"/>
            <person name="Jia N."/>
            <person name="Wang J."/>
            <person name="Shi W."/>
            <person name="Du L."/>
            <person name="Sun Y."/>
            <person name="Zhan W."/>
            <person name="Jiang J.F."/>
            <person name="Wang Q."/>
            <person name="Zhang B."/>
            <person name="Ji P."/>
            <person name="Bell-Sakyi L."/>
            <person name="Cui X.M."/>
            <person name="Yuan T.T."/>
            <person name="Jiang B.G."/>
            <person name="Yang W.F."/>
            <person name="Lam T.T."/>
            <person name="Chang Q.C."/>
            <person name="Ding S.J."/>
            <person name="Wang X.J."/>
            <person name="Zhu J.G."/>
            <person name="Ruan X.D."/>
            <person name="Zhao L."/>
            <person name="Wei J.T."/>
            <person name="Ye R.Z."/>
            <person name="Que T.C."/>
            <person name="Du C.H."/>
            <person name="Zhou Y.H."/>
            <person name="Cheng J.X."/>
            <person name="Dai P.F."/>
            <person name="Guo W.B."/>
            <person name="Han X.H."/>
            <person name="Huang E.J."/>
            <person name="Li L.F."/>
            <person name="Wei W."/>
            <person name="Gao Y.C."/>
            <person name="Liu J.Z."/>
            <person name="Shao H.Z."/>
            <person name="Wang X."/>
            <person name="Wang C.C."/>
            <person name="Yang T.C."/>
            <person name="Huo Q.B."/>
            <person name="Li W."/>
            <person name="Chen H.Y."/>
            <person name="Chen S.E."/>
            <person name="Zhou L.G."/>
            <person name="Ni X.B."/>
            <person name="Tian J.H."/>
            <person name="Sheng Y."/>
            <person name="Liu T."/>
            <person name="Pan Y.S."/>
            <person name="Xia L.Y."/>
            <person name="Li J."/>
            <person name="Zhao F."/>
            <person name="Cao W.C."/>
        </authorList>
    </citation>
    <scope>NUCLEOTIDE SEQUENCE</scope>
    <source>
        <strain evidence="7">Rmic-2018</strain>
    </source>
</reference>
<evidence type="ECO:0000256" key="1">
    <source>
        <dbReference type="ARBA" id="ARBA00022741"/>
    </source>
</evidence>
<dbReference type="AlphaFoldDB" id="A0A9J6CV77"/>
<dbReference type="InterPro" id="IPR001752">
    <property type="entry name" value="Kinesin_motor_dom"/>
</dbReference>
<dbReference type="Gene3D" id="3.40.850.10">
    <property type="entry name" value="Kinesin motor domain"/>
    <property type="match status" value="1"/>
</dbReference>
<evidence type="ECO:0000259" key="6">
    <source>
        <dbReference type="PROSITE" id="PS50067"/>
    </source>
</evidence>
<sequence>MAFVSPSKLSYTDTHNTLKYAVRAMKIELQAQKKVHNVNAHTPMYSSLVEEYKRKVEGLQRKLDKAENEKSKLEIQVVELKKSLATAKDALLQDQHTDAGSIVPASHRCPVDDVRPLTDHRGERAQRRQQDGLLSRHYQKDLCSTSGHH</sequence>
<protein>
    <recommendedName>
        <fullName evidence="6">Kinesin motor domain-containing protein</fullName>
    </recommendedName>
</protein>
<accession>A0A9J6CV77</accession>
<comment type="similarity">
    <text evidence="3">Belongs to the TRAFAC class myosin-kinesin ATPase superfamily. Kinesin family.</text>
</comment>
<keyword evidence="8" id="KW-1185">Reference proteome</keyword>
<dbReference type="GO" id="GO:0005524">
    <property type="term" value="F:ATP binding"/>
    <property type="evidence" value="ECO:0007669"/>
    <property type="project" value="UniProtKB-KW"/>
</dbReference>
<reference evidence="7" key="2">
    <citation type="submission" date="2021-09" db="EMBL/GenBank/DDBJ databases">
        <authorList>
            <person name="Jia N."/>
            <person name="Wang J."/>
            <person name="Shi W."/>
            <person name="Du L."/>
            <person name="Sun Y."/>
            <person name="Zhan W."/>
            <person name="Jiang J."/>
            <person name="Wang Q."/>
            <person name="Zhang B."/>
            <person name="Ji P."/>
            <person name="Sakyi L.B."/>
            <person name="Cui X."/>
            <person name="Yuan T."/>
            <person name="Jiang B."/>
            <person name="Yang W."/>
            <person name="Lam T.T.-Y."/>
            <person name="Chang Q."/>
            <person name="Ding S."/>
            <person name="Wang X."/>
            <person name="Zhu J."/>
            <person name="Ruan X."/>
            <person name="Zhao L."/>
            <person name="Wei J."/>
            <person name="Que T."/>
            <person name="Du C."/>
            <person name="Cheng J."/>
            <person name="Dai P."/>
            <person name="Han X."/>
            <person name="Huang E."/>
            <person name="Gao Y."/>
            <person name="Liu J."/>
            <person name="Shao H."/>
            <person name="Ye R."/>
            <person name="Li L."/>
            <person name="Wei W."/>
            <person name="Wang X."/>
            <person name="Wang C."/>
            <person name="Huo Q."/>
            <person name="Li W."/>
            <person name="Guo W."/>
            <person name="Chen H."/>
            <person name="Chen S."/>
            <person name="Zhou L."/>
            <person name="Zhou L."/>
            <person name="Ni X."/>
            <person name="Tian J."/>
            <person name="Zhou Y."/>
            <person name="Sheng Y."/>
            <person name="Liu T."/>
            <person name="Pan Y."/>
            <person name="Xia L."/>
            <person name="Li J."/>
            <person name="Zhao F."/>
            <person name="Cao W."/>
        </authorList>
    </citation>
    <scope>NUCLEOTIDE SEQUENCE</scope>
    <source>
        <strain evidence="7">Rmic-2018</strain>
        <tissue evidence="7">Larvae</tissue>
    </source>
</reference>
<comment type="caution">
    <text evidence="7">The sequence shown here is derived from an EMBL/GenBank/DDBJ whole genome shotgun (WGS) entry which is preliminary data.</text>
</comment>
<evidence type="ECO:0000313" key="7">
    <source>
        <dbReference type="EMBL" id="KAH7932614.1"/>
    </source>
</evidence>
<dbReference type="InterPro" id="IPR036961">
    <property type="entry name" value="Kinesin_motor_dom_sf"/>
</dbReference>
<organism evidence="7 8">
    <name type="scientific">Rhipicephalus microplus</name>
    <name type="common">Cattle tick</name>
    <name type="synonym">Boophilus microplus</name>
    <dbReference type="NCBI Taxonomy" id="6941"/>
    <lineage>
        <taxon>Eukaryota</taxon>
        <taxon>Metazoa</taxon>
        <taxon>Ecdysozoa</taxon>
        <taxon>Arthropoda</taxon>
        <taxon>Chelicerata</taxon>
        <taxon>Arachnida</taxon>
        <taxon>Acari</taxon>
        <taxon>Parasitiformes</taxon>
        <taxon>Ixodida</taxon>
        <taxon>Ixodoidea</taxon>
        <taxon>Ixodidae</taxon>
        <taxon>Rhipicephalinae</taxon>
        <taxon>Rhipicephalus</taxon>
        <taxon>Boophilus</taxon>
    </lineage>
</organism>
<dbReference type="Proteomes" id="UP000821866">
    <property type="component" value="Unassembled WGS sequence"/>
</dbReference>
<evidence type="ECO:0000313" key="8">
    <source>
        <dbReference type="Proteomes" id="UP000821866"/>
    </source>
</evidence>
<evidence type="ECO:0000256" key="5">
    <source>
        <dbReference type="SAM" id="MobiDB-lite"/>
    </source>
</evidence>
<dbReference type="PROSITE" id="PS50067">
    <property type="entry name" value="KINESIN_MOTOR_2"/>
    <property type="match status" value="1"/>
</dbReference>
<dbReference type="VEuPathDB" id="VectorBase:LOC119187176"/>